<dbReference type="InterPro" id="IPR036723">
    <property type="entry name" value="Alpha-catenin/vinculin-like_sf"/>
</dbReference>
<evidence type="ECO:0000256" key="6">
    <source>
        <dbReference type="ARBA" id="ARBA00023136"/>
    </source>
</evidence>
<evidence type="ECO:0000259" key="11">
    <source>
        <dbReference type="Pfam" id="PF20806"/>
    </source>
</evidence>
<feature type="coiled-coil region" evidence="8">
    <location>
        <begin position="724"/>
        <end position="751"/>
    </location>
</feature>
<dbReference type="GO" id="GO:0016477">
    <property type="term" value="P:cell migration"/>
    <property type="evidence" value="ECO:0007669"/>
    <property type="project" value="TreeGrafter"/>
</dbReference>
<dbReference type="InterPro" id="IPR006077">
    <property type="entry name" value="Vinculin/catenin"/>
</dbReference>
<comment type="similarity">
    <text evidence="3">Belongs to the vinculin/alpha-catenin family.</text>
</comment>
<evidence type="ECO:0000256" key="3">
    <source>
        <dbReference type="ARBA" id="ARBA00008376"/>
    </source>
</evidence>
<dbReference type="GO" id="GO:0016342">
    <property type="term" value="C:catenin complex"/>
    <property type="evidence" value="ECO:0007669"/>
    <property type="project" value="TreeGrafter"/>
</dbReference>
<proteinExistence type="inferred from homology"/>
<dbReference type="Gene3D" id="1.20.5.930">
    <property type="entry name" value="Bicelle-embedded integrin alpha(iib) transmembrane segment"/>
    <property type="match status" value="1"/>
</dbReference>
<evidence type="ECO:0000313" key="12">
    <source>
        <dbReference type="EMBL" id="KAA8583929.1"/>
    </source>
</evidence>
<evidence type="ECO:0000256" key="10">
    <source>
        <dbReference type="SAM" id="Phobius"/>
    </source>
</evidence>
<evidence type="ECO:0000313" key="13">
    <source>
        <dbReference type="Proteomes" id="UP000327493"/>
    </source>
</evidence>
<evidence type="ECO:0000256" key="2">
    <source>
        <dbReference type="ARBA" id="ARBA00004496"/>
    </source>
</evidence>
<dbReference type="PROSITE" id="PS00242">
    <property type="entry name" value="INTEGRIN_ALPHA"/>
    <property type="match status" value="1"/>
</dbReference>
<dbReference type="GO" id="GO:0007229">
    <property type="term" value="P:integrin-mediated signaling pathway"/>
    <property type="evidence" value="ECO:0007669"/>
    <property type="project" value="UniProtKB-KW"/>
</dbReference>
<evidence type="ECO:0000256" key="8">
    <source>
        <dbReference type="SAM" id="Coils"/>
    </source>
</evidence>
<evidence type="ECO:0000256" key="9">
    <source>
        <dbReference type="SAM" id="MobiDB-lite"/>
    </source>
</evidence>
<dbReference type="GO" id="GO:0008013">
    <property type="term" value="F:beta-catenin binding"/>
    <property type="evidence" value="ECO:0007669"/>
    <property type="project" value="TreeGrafter"/>
</dbReference>
<dbReference type="InterPro" id="IPR032695">
    <property type="entry name" value="Integrin_dom_sf"/>
</dbReference>
<keyword evidence="4" id="KW-0963">Cytoplasm</keyword>
<evidence type="ECO:0000256" key="1">
    <source>
        <dbReference type="ARBA" id="ARBA00004479"/>
    </source>
</evidence>
<name>A0A5J5CSL1_9PERO</name>
<dbReference type="Gene3D" id="1.20.120.810">
    <property type="entry name" value="Vinculin, Vh2 four-helix bundle"/>
    <property type="match status" value="2"/>
</dbReference>
<keyword evidence="7" id="KW-0325">Glycoprotein</keyword>
<dbReference type="Gene3D" id="2.60.40.1530">
    <property type="entry name" value="ntegrin, alpha v. Chain A, domain 4"/>
    <property type="match status" value="1"/>
</dbReference>
<feature type="region of interest" description="Disordered" evidence="9">
    <location>
        <begin position="1422"/>
        <end position="1441"/>
    </location>
</feature>
<keyword evidence="10" id="KW-0812">Transmembrane</keyword>
<accession>A0A5J5CSL1</accession>
<dbReference type="EMBL" id="VOFY01000017">
    <property type="protein sequence ID" value="KAA8583929.1"/>
    <property type="molecule type" value="Genomic_DNA"/>
</dbReference>
<evidence type="ECO:0000256" key="5">
    <source>
        <dbReference type="ARBA" id="ARBA00023037"/>
    </source>
</evidence>
<sequence>YHFAVIFDTSQLSGENDTLQFLVQAKSANPEHKLSDNSLDLSIPLVHETDTTITGVVTPSSFVYGNSIDASRFVQLEDMECNFQPLNLTFQAINKGPSRLPGSTVDIRIPNRLAGSGADMFHIIETQVADGRGNCTPHRNPTPCTIPQDRESIFHSIFAFFTKSGRKVLDSSSVIQFVTRGNVQVNDRAVEVPKGLPEDISLVFEALHSQEPRGYVVGWIIAISLLVGILIFLLLAVLLWKMGFFRRRYREIIEAEKNRKDSDESWDWMEKNHSDLTAAVEQVVAPIASHLCYLVLLCDSAEEPEQFSQLEGAAQVVAKATENLAAVASRQVSDTEDEVLHMEMSSLLESVTVSGQHVLLAAQKLSIQPSLTEHREELITASQNVFLGVVKVLLVDDDATVRRVVAAADGVLECLTELGSASDIKSLLKSFQVFSEALLLLNSLTVERANALKDPRQMKQLLDSLETLRKCISMLHTALCTTIKHPTSEQAQGAKRYILDKVQSTVSDIIITLKSECHGESLGPCGFYTGRKNSLLQLLASSPTSSIRGSGFDSLVRDLVFHCMVVANSSRREFQQRVVGHCRHILQFWSDIKMILKSSEDDSEQGLEKTCTLLVQQIQMLDKALMTSVLYQVLDTFLTASSMVEELLSVMRQLLVANSSTEMDLNLIQPLVEDFISFTDRIIQVANFISAVAVDAKSFENVENSRVCLTRLRARIAALSLELADNSMQTVQKLHEVCQQWEEETGQLQEALSDVMDVREFTSLAIDEVVNDQHGCDAAYREQNYKLFNQHATNLICHMKLVVHSVRRHLDRSDDPIYRNGLLVLLKKVQSSRTKVGESVRDMLFGSTLNVEVYSTFTDNVSMAIQHFKVLRKGLDGQQHPHLLSPLREEARHPEISPSCLPVIDTCELNLAQRGSPVLKVMKKDSQTEQEVEHSDEETSEAEMAHKYDINDLKLPAVSDEPKLIYKPLEIDLLPLLYKVVTVTKGKDVTELNRACTGVLEMSNCYAQAAKEALAIVDAVDCQTLESFRAELVSLTPLLVQTAQETAMSSAMSTERIYKHSTQFTDLINNTRKVLLPVAGTWYHTVYTELQRNLPTMATVTQQLNEVMTLCADVVQLLTSSDLTMQSDRQETFSILHNKLNKAQNNTKYLVDFSTSLKGQVQCWSAKAHYVVEEIRKQDGIHLEAKEHIMAGLQGRIPDDIKEVLATVPSNVKEVEFPKAMTPWQKGNTDAAELNDGVRSCAYREAPSLTYTSLFLKQESDSWDPQDNRIVQVTRKMADTLCYMTQYLRKRGPIPNKEAFVNAAKDVIANCQSVTQFIRVIANHCLDKQCTVELSLIVEQILTITNQLNIISSVNAVTPGCKSSDEILVKNTQNLLQTVLRGVHAAETACITGLKQPEPNSDGAEATALCFQWRRKLEIHRAQQTSNPETDELGLRKTSSHPVAPTLALPVGYK</sequence>
<dbReference type="SUPFAM" id="SSF69179">
    <property type="entry name" value="Integrin domains"/>
    <property type="match status" value="1"/>
</dbReference>
<reference evidence="12 13" key="1">
    <citation type="submission" date="2019-08" db="EMBL/GenBank/DDBJ databases">
        <title>A chromosome-level genome assembly, high-density linkage maps, and genome scans reveal the genomic architecture of hybrid incompatibilities underlying speciation via character displacement in darters (Percidae: Etheostominae).</title>
        <authorList>
            <person name="Moran R.L."/>
            <person name="Catchen J.M."/>
            <person name="Fuller R.C."/>
        </authorList>
    </citation>
    <scope>NUCLEOTIDE SEQUENCE [LARGE SCALE GENOMIC DNA]</scope>
    <source>
        <strain evidence="12">EspeVRDwgs_2016</strain>
        <tissue evidence="12">Muscle</tissue>
    </source>
</reference>
<dbReference type="SUPFAM" id="SSF47220">
    <property type="entry name" value="alpha-catenin/vinculin-like"/>
    <property type="match status" value="2"/>
</dbReference>
<organism evidence="12 13">
    <name type="scientific">Etheostoma spectabile</name>
    <name type="common">orangethroat darter</name>
    <dbReference type="NCBI Taxonomy" id="54343"/>
    <lineage>
        <taxon>Eukaryota</taxon>
        <taxon>Metazoa</taxon>
        <taxon>Chordata</taxon>
        <taxon>Craniata</taxon>
        <taxon>Vertebrata</taxon>
        <taxon>Euteleostomi</taxon>
        <taxon>Actinopterygii</taxon>
        <taxon>Neopterygii</taxon>
        <taxon>Teleostei</taxon>
        <taxon>Neoteleostei</taxon>
        <taxon>Acanthomorphata</taxon>
        <taxon>Eupercaria</taxon>
        <taxon>Perciformes</taxon>
        <taxon>Percoidei</taxon>
        <taxon>Percidae</taxon>
        <taxon>Etheostomatinae</taxon>
        <taxon>Etheostoma</taxon>
    </lineage>
</organism>
<keyword evidence="8" id="KW-0175">Coiled coil</keyword>
<keyword evidence="6 10" id="KW-0472">Membrane</keyword>
<dbReference type="PANTHER" id="PTHR18914">
    <property type="entry name" value="ALPHA CATENIN"/>
    <property type="match status" value="1"/>
</dbReference>
<dbReference type="GO" id="GO:0005912">
    <property type="term" value="C:adherens junction"/>
    <property type="evidence" value="ECO:0007669"/>
    <property type="project" value="TreeGrafter"/>
</dbReference>
<keyword evidence="10" id="KW-1133">Transmembrane helix</keyword>
<dbReference type="GO" id="GO:0051015">
    <property type="term" value="F:actin filament binding"/>
    <property type="evidence" value="ECO:0007669"/>
    <property type="project" value="InterPro"/>
</dbReference>
<dbReference type="Proteomes" id="UP000327493">
    <property type="component" value="Chromosome 17"/>
</dbReference>
<dbReference type="GO" id="GO:0098609">
    <property type="term" value="P:cell-cell adhesion"/>
    <property type="evidence" value="ECO:0007669"/>
    <property type="project" value="TreeGrafter"/>
</dbReference>
<keyword evidence="13" id="KW-1185">Reference proteome</keyword>
<feature type="non-terminal residue" evidence="12">
    <location>
        <position position="1"/>
    </location>
</feature>
<dbReference type="Pfam" id="PF01044">
    <property type="entry name" value="Vinculin"/>
    <property type="match status" value="2"/>
</dbReference>
<dbReference type="Pfam" id="PF20806">
    <property type="entry name" value="Integrin_A_Ig_3"/>
    <property type="match status" value="1"/>
</dbReference>
<feature type="compositionally biased region" description="Basic and acidic residues" evidence="9">
    <location>
        <begin position="923"/>
        <end position="933"/>
    </location>
</feature>
<evidence type="ECO:0000256" key="7">
    <source>
        <dbReference type="ARBA" id="ARBA00023180"/>
    </source>
</evidence>
<feature type="region of interest" description="Disordered" evidence="9">
    <location>
        <begin position="923"/>
        <end position="944"/>
    </location>
</feature>
<protein>
    <recommendedName>
        <fullName evidence="11">Integrin alpha third immunoglobulin-like domain-containing protein</fullName>
    </recommendedName>
</protein>
<dbReference type="PANTHER" id="PTHR18914:SF30">
    <property type="entry name" value="VINCULIN_ALPHA-CATENIN FAMILY MEMBER 1"/>
    <property type="match status" value="1"/>
</dbReference>
<feature type="domain" description="Integrin alpha third immunoglobulin-like" evidence="11">
    <location>
        <begin position="52"/>
        <end position="148"/>
    </location>
</feature>
<dbReference type="GO" id="GO:0005737">
    <property type="term" value="C:cytoplasm"/>
    <property type="evidence" value="ECO:0007669"/>
    <property type="project" value="UniProtKB-SubCell"/>
</dbReference>
<dbReference type="Gene3D" id="1.20.120.230">
    <property type="entry name" value="Alpha-catenin/vinculin-like"/>
    <property type="match status" value="1"/>
</dbReference>
<evidence type="ECO:0000256" key="4">
    <source>
        <dbReference type="ARBA" id="ARBA00022490"/>
    </source>
</evidence>
<feature type="transmembrane region" description="Helical" evidence="10">
    <location>
        <begin position="216"/>
        <end position="240"/>
    </location>
</feature>
<dbReference type="FunFam" id="1.20.5.930:FF:000002">
    <property type="entry name" value="Integrin, alpha 9"/>
    <property type="match status" value="1"/>
</dbReference>
<comment type="caution">
    <text evidence="12">The sequence shown here is derived from an EMBL/GenBank/DDBJ whole genome shotgun (WGS) entry which is preliminary data.</text>
</comment>
<comment type="subcellular location">
    <subcellularLocation>
        <location evidence="2">Cytoplasm</location>
    </subcellularLocation>
    <subcellularLocation>
        <location evidence="1">Membrane</location>
        <topology evidence="1">Single-pass type I membrane protein</topology>
    </subcellularLocation>
</comment>
<gene>
    <name evidence="12" type="ORF">FQN60_015137</name>
</gene>
<dbReference type="InterPro" id="IPR018184">
    <property type="entry name" value="Integrin_alpha_C_CS"/>
</dbReference>
<dbReference type="InterPro" id="IPR048286">
    <property type="entry name" value="Integrin_alpha_Ig-like_3"/>
</dbReference>
<keyword evidence="5" id="KW-0401">Integrin</keyword>